<feature type="domain" description="SAM" evidence="5">
    <location>
        <begin position="482"/>
        <end position="546"/>
    </location>
</feature>
<dbReference type="SMART" id="SM00454">
    <property type="entry name" value="SAM"/>
    <property type="match status" value="3"/>
</dbReference>
<feature type="domain" description="SAM" evidence="5">
    <location>
        <begin position="652"/>
        <end position="683"/>
    </location>
</feature>
<keyword evidence="7" id="KW-1185">Reference proteome</keyword>
<evidence type="ECO:0000256" key="4">
    <source>
        <dbReference type="SAM" id="MobiDB-lite"/>
    </source>
</evidence>
<evidence type="ECO:0000256" key="2">
    <source>
        <dbReference type="ARBA" id="ARBA00022737"/>
    </source>
</evidence>
<dbReference type="InterPro" id="IPR058914">
    <property type="entry name" value="LIPB1/2_CC"/>
</dbReference>
<feature type="region of interest" description="Disordered" evidence="4">
    <location>
        <begin position="246"/>
        <end position="312"/>
    </location>
</feature>
<feature type="region of interest" description="Disordered" evidence="4">
    <location>
        <begin position="37"/>
        <end position="63"/>
    </location>
</feature>
<dbReference type="PROSITE" id="PS50105">
    <property type="entry name" value="SAM_DOMAIN"/>
    <property type="match status" value="3"/>
</dbReference>
<dbReference type="InterPro" id="IPR037618">
    <property type="entry name" value="LIPB1/2_SAM_2nd"/>
</dbReference>
<dbReference type="InterPro" id="IPR013761">
    <property type="entry name" value="SAM/pointed_sf"/>
</dbReference>
<evidence type="ECO:0000256" key="3">
    <source>
        <dbReference type="ARBA" id="ARBA00023054"/>
    </source>
</evidence>
<feature type="compositionally biased region" description="Polar residues" evidence="4">
    <location>
        <begin position="246"/>
        <end position="265"/>
    </location>
</feature>
<name>A0A7J7KU38_BUGNE</name>
<evidence type="ECO:0000313" key="7">
    <source>
        <dbReference type="Proteomes" id="UP000593567"/>
    </source>
</evidence>
<feature type="region of interest" description="Disordered" evidence="4">
    <location>
        <begin position="359"/>
        <end position="404"/>
    </location>
</feature>
<dbReference type="InterPro" id="IPR001660">
    <property type="entry name" value="SAM"/>
</dbReference>
<dbReference type="FunFam" id="1.10.150.50:FF:000005">
    <property type="entry name" value="Liprin-beta-1 isoform 1"/>
    <property type="match status" value="1"/>
</dbReference>
<evidence type="ECO:0000256" key="1">
    <source>
        <dbReference type="ARBA" id="ARBA00007547"/>
    </source>
</evidence>
<sequence length="797" mass="89587">MISAKTTCIAGEIMRHECSSLTAGLLSPRLTSRRKMNIGYNGGQFSDETGYSSSNHSSSSTADMKQLEVDNDNLKKQVRSLQSQVQESRGQLKVMETRFANTNEKLIKAEERLHKEQVNKTYMESHKLDLMAEVAELRLRLQTAESEKSEYKDRYEGLQNQVLELHDRLILREREVTELKAQVNKNGYHNMNGGSASEVESLKKTVNDLMIAGQEKDRKINELRKASIDQSLRAVNTYQRVEEIILQSQGRPRSTGSDSCSSTNDRTVRPYDQEERPISGLINRGLRQNGGPAMTSTPVQEGQVKKQAAEPHPVSAVDATPISITASDATPALTTTAATVKRSNSYDASRFNNVILASNKEGSKTPSMSRKNNVNMKPAQPNGLLSKHANGHGEADVTSDEDDFNVKDDQKKKKAGFRKFFSKLKKSSSQEALDELGGNQGAFKRGGVRATAGPRLGWGAQARGPGTKSQGVEEPRTPFRQWGADEVAMWLNNMGLNIYASECRRWNKTGKQILEASSQEVDKELRICNPLHRKKLHLALEAQRSGSRKDQLLYNLKSDWVSKWLDDIGLPQYKDQFFEARVDSRMLNYITVEDLLYMKITNALHHSSIRRGIEVLRKHNFDLSALKRRPSVSNTQTGTQSGSSPSHDPTLWTNHRVMEWLRSIDLSEYAANLRGSGVNGALIMLEPKFTVEHLASVLNIPSSKTLLRRHLNAHFVNLIGKEKHDLKSEAENGLRLEINTKVKSKKNPFKKGRSTTDYLCPMDMEPIDARAEDKRIKEAVAMYKKELNKNERQDKLV</sequence>
<protein>
    <recommendedName>
        <fullName evidence="5">SAM domain-containing protein</fullName>
    </recommendedName>
</protein>
<dbReference type="InterPro" id="IPR037617">
    <property type="entry name" value="LIPB1/2_SAM_1"/>
</dbReference>
<accession>A0A7J7KU38</accession>
<keyword evidence="2" id="KW-0677">Repeat</keyword>
<dbReference type="Gene3D" id="1.10.150.50">
    <property type="entry name" value="Transcription Factor, Ets-1"/>
    <property type="match status" value="3"/>
</dbReference>
<dbReference type="PANTHER" id="PTHR12587">
    <property type="entry name" value="LAR INTERACTING PROTEIN LIP -RELATED PROTEIN"/>
    <property type="match status" value="1"/>
</dbReference>
<dbReference type="CDD" id="cd09566">
    <property type="entry name" value="SAM_liprin-beta1_2_repeat2"/>
    <property type="match status" value="1"/>
</dbReference>
<dbReference type="Proteomes" id="UP000593567">
    <property type="component" value="Unassembled WGS sequence"/>
</dbReference>
<feature type="domain" description="SAM" evidence="5">
    <location>
        <begin position="556"/>
        <end position="619"/>
    </location>
</feature>
<dbReference type="SUPFAM" id="SSF47769">
    <property type="entry name" value="SAM/Pointed domain"/>
    <property type="match status" value="3"/>
</dbReference>
<dbReference type="GO" id="GO:0048786">
    <property type="term" value="C:presynaptic active zone"/>
    <property type="evidence" value="ECO:0007669"/>
    <property type="project" value="TreeGrafter"/>
</dbReference>
<dbReference type="EMBL" id="VXIV02000018">
    <property type="protein sequence ID" value="KAF6041588.1"/>
    <property type="molecule type" value="Genomic_DNA"/>
</dbReference>
<dbReference type="CDD" id="cd09563">
    <property type="entry name" value="SAM_liprin-beta1_2_repeat1"/>
    <property type="match status" value="1"/>
</dbReference>
<dbReference type="OrthoDB" id="6516566at2759"/>
<dbReference type="PANTHER" id="PTHR12587:SF14">
    <property type="entry name" value="AT31531P"/>
    <property type="match status" value="1"/>
</dbReference>
<keyword evidence="3" id="KW-0175">Coiled coil</keyword>
<dbReference type="Pfam" id="PF00536">
    <property type="entry name" value="SAM_1"/>
    <property type="match status" value="2"/>
</dbReference>
<feature type="region of interest" description="Disordered" evidence="4">
    <location>
        <begin position="627"/>
        <end position="649"/>
    </location>
</feature>
<feature type="compositionally biased region" description="Basic and acidic residues" evidence="4">
    <location>
        <begin position="266"/>
        <end position="277"/>
    </location>
</feature>
<comment type="caution">
    <text evidence="6">The sequence shown here is derived from an EMBL/GenBank/DDBJ whole genome shotgun (WGS) entry which is preliminary data.</text>
</comment>
<proteinExistence type="inferred from homology"/>
<dbReference type="InterPro" id="IPR029515">
    <property type="entry name" value="Liprin"/>
</dbReference>
<reference evidence="6" key="1">
    <citation type="submission" date="2020-06" db="EMBL/GenBank/DDBJ databases">
        <title>Draft genome of Bugula neritina, a colonial animal packing powerful symbionts and potential medicines.</title>
        <authorList>
            <person name="Rayko M."/>
        </authorList>
    </citation>
    <scope>NUCLEOTIDE SEQUENCE [LARGE SCALE GENOMIC DNA]</scope>
    <source>
        <strain evidence="6">Kwan_BN1</strain>
    </source>
</reference>
<evidence type="ECO:0000313" key="6">
    <source>
        <dbReference type="EMBL" id="KAF6041588.1"/>
    </source>
</evidence>
<dbReference type="SUPFAM" id="SSF57997">
    <property type="entry name" value="Tropomyosin"/>
    <property type="match status" value="1"/>
</dbReference>
<dbReference type="GO" id="GO:0007528">
    <property type="term" value="P:neuromuscular junction development"/>
    <property type="evidence" value="ECO:0007669"/>
    <property type="project" value="TreeGrafter"/>
</dbReference>
<comment type="similarity">
    <text evidence="1">Belongs to the liprin family. Liprin-beta subfamily.</text>
</comment>
<gene>
    <name evidence="6" type="ORF">EB796_000101</name>
</gene>
<feature type="compositionally biased region" description="Low complexity" evidence="4">
    <location>
        <begin position="631"/>
        <end position="646"/>
    </location>
</feature>
<dbReference type="AlphaFoldDB" id="A0A7J7KU38"/>
<organism evidence="6 7">
    <name type="scientific">Bugula neritina</name>
    <name type="common">Brown bryozoan</name>
    <name type="synonym">Sertularia neritina</name>
    <dbReference type="NCBI Taxonomy" id="10212"/>
    <lineage>
        <taxon>Eukaryota</taxon>
        <taxon>Metazoa</taxon>
        <taxon>Spiralia</taxon>
        <taxon>Lophotrochozoa</taxon>
        <taxon>Bryozoa</taxon>
        <taxon>Gymnolaemata</taxon>
        <taxon>Cheilostomatida</taxon>
        <taxon>Flustrina</taxon>
        <taxon>Buguloidea</taxon>
        <taxon>Bugulidae</taxon>
        <taxon>Bugula</taxon>
    </lineage>
</organism>
<feature type="compositionally biased region" description="Polar residues" evidence="4">
    <location>
        <begin position="364"/>
        <end position="375"/>
    </location>
</feature>
<feature type="region of interest" description="Disordered" evidence="4">
    <location>
        <begin position="437"/>
        <end position="475"/>
    </location>
</feature>
<dbReference type="Pfam" id="PF07647">
    <property type="entry name" value="SAM_2"/>
    <property type="match status" value="1"/>
</dbReference>
<dbReference type="Pfam" id="PF26022">
    <property type="entry name" value="CC_Liprin_beta"/>
    <property type="match status" value="1"/>
</dbReference>
<evidence type="ECO:0000259" key="5">
    <source>
        <dbReference type="PROSITE" id="PS50105"/>
    </source>
</evidence>